<protein>
    <submittedName>
        <fullName evidence="2">Uncharacterized transposon-derived protein F52C9.6</fullName>
    </submittedName>
</protein>
<accession>A0A2S2PJ33</accession>
<proteinExistence type="predicted"/>
<evidence type="ECO:0000313" key="2">
    <source>
        <dbReference type="EMBL" id="MBY29461.1"/>
    </source>
</evidence>
<dbReference type="GO" id="GO:0071897">
    <property type="term" value="P:DNA biosynthetic process"/>
    <property type="evidence" value="ECO:0007669"/>
    <property type="project" value="UniProtKB-ARBA"/>
</dbReference>
<gene>
    <name evidence="2" type="primary">F52C9.6_5</name>
    <name evidence="2" type="ORF">g.45714</name>
</gene>
<dbReference type="PROSITE" id="PS50878">
    <property type="entry name" value="RT_POL"/>
    <property type="match status" value="1"/>
</dbReference>
<feature type="domain" description="Reverse transcriptase" evidence="1">
    <location>
        <begin position="1"/>
        <end position="99"/>
    </location>
</feature>
<dbReference type="InterPro" id="IPR043502">
    <property type="entry name" value="DNA/RNA_pol_sf"/>
</dbReference>
<dbReference type="Pfam" id="PF00078">
    <property type="entry name" value="RVT_1"/>
    <property type="match status" value="1"/>
</dbReference>
<dbReference type="AlphaFoldDB" id="A0A2S2PJ33"/>
<evidence type="ECO:0000259" key="1">
    <source>
        <dbReference type="PROSITE" id="PS50878"/>
    </source>
</evidence>
<name>A0A2S2PJ33_SCHGA</name>
<dbReference type="PANTHER" id="PTHR47027">
    <property type="entry name" value="REVERSE TRANSCRIPTASE DOMAIN-CONTAINING PROTEIN"/>
    <property type="match status" value="1"/>
</dbReference>
<dbReference type="PANTHER" id="PTHR47027:SF8">
    <property type="entry name" value="RIBONUCLEASE H"/>
    <property type="match status" value="1"/>
</dbReference>
<dbReference type="EMBL" id="GGMR01016842">
    <property type="protein sequence ID" value="MBY29461.1"/>
    <property type="molecule type" value="Transcribed_RNA"/>
</dbReference>
<organism evidence="2">
    <name type="scientific">Schizaphis graminum</name>
    <name type="common">Green bug aphid</name>
    <dbReference type="NCBI Taxonomy" id="13262"/>
    <lineage>
        <taxon>Eukaryota</taxon>
        <taxon>Metazoa</taxon>
        <taxon>Ecdysozoa</taxon>
        <taxon>Arthropoda</taxon>
        <taxon>Hexapoda</taxon>
        <taxon>Insecta</taxon>
        <taxon>Pterygota</taxon>
        <taxon>Neoptera</taxon>
        <taxon>Paraneoptera</taxon>
        <taxon>Hemiptera</taxon>
        <taxon>Sternorrhyncha</taxon>
        <taxon>Aphidomorpha</taxon>
        <taxon>Aphidoidea</taxon>
        <taxon>Aphididae</taxon>
        <taxon>Aphidini</taxon>
        <taxon>Schizaphis</taxon>
    </lineage>
</organism>
<reference evidence="2" key="1">
    <citation type="submission" date="2018-04" db="EMBL/GenBank/DDBJ databases">
        <title>Transcriptome of Schizaphis graminum biotype I.</title>
        <authorList>
            <person name="Scully E.D."/>
            <person name="Geib S.M."/>
            <person name="Palmer N.A."/>
            <person name="Koch K."/>
            <person name="Bradshaw J."/>
            <person name="Heng-Moss T."/>
            <person name="Sarath G."/>
        </authorList>
    </citation>
    <scope>NUCLEOTIDE SEQUENCE</scope>
</reference>
<sequence length="280" mass="33473">MAINEVKENTLGVIINGQQIHSIRFADDIALLANSEEDMNQILNYLDLTLNKFKLKINAKKTKAMVVSKKYDQSMTANIKLKNDKIEQVQEFCYLGSLITQENKSKEEIRRRIALAKHAFEKKKTLLTNKNLSIRTRKKFIRMYIWSLLLYGCETWTIGKYERDRLEAMEMWLWRRMTRTRWIERKKNETILEEIGETRSMWTSIMKRKVKLVGHLLRHNDFITNIFEGKIASKRSRGRPRKSYFEDLNHLMGCSSYQQLKRMAWDRQEWLHRQGTAFRS</sequence>
<dbReference type="SUPFAM" id="SSF56672">
    <property type="entry name" value="DNA/RNA polymerases"/>
    <property type="match status" value="1"/>
</dbReference>
<dbReference type="InterPro" id="IPR000477">
    <property type="entry name" value="RT_dom"/>
</dbReference>